<evidence type="ECO:0000313" key="9">
    <source>
        <dbReference type="EMBL" id="SHJ51856.1"/>
    </source>
</evidence>
<dbReference type="Gene3D" id="1.10.3720.10">
    <property type="entry name" value="MetI-like"/>
    <property type="match status" value="1"/>
</dbReference>
<dbReference type="InterPro" id="IPR000515">
    <property type="entry name" value="MetI-like"/>
</dbReference>
<feature type="transmembrane region" description="Helical" evidence="7">
    <location>
        <begin position="153"/>
        <end position="174"/>
    </location>
</feature>
<sequence>MGNNKKMRINAKGVKESRGYRIFKVVNTVIMIFVVSITLYPFLYLVAQSFSSEGAIYAGKVSLFPVDFTTRTYEVILGKKDFFLYYKNTIVYSLLGTLISVAGSAMLAYPLSKNRLILNKFFTPFVVFTMFFSGGMIPNYVLIAQALHMRDTMWAIIIPGAISTFNVLIMKSFFSSLPGELEEAASIDGMNTYGIFLKIIIPLSKPIMATMFLFYIVGIWNSWFGPFLYLDDKGKWPVALFLRQIIMGATGTTEIGATSDEASQIAANVRSCCMVLTAAPIICVYPFIQKYFVQGMMIGSVKG</sequence>
<evidence type="ECO:0000259" key="8">
    <source>
        <dbReference type="PROSITE" id="PS50928"/>
    </source>
</evidence>
<dbReference type="PANTHER" id="PTHR43744">
    <property type="entry name" value="ABC TRANSPORTER PERMEASE PROTEIN MG189-RELATED-RELATED"/>
    <property type="match status" value="1"/>
</dbReference>
<proteinExistence type="inferred from homology"/>
<protein>
    <submittedName>
        <fullName evidence="9">Putative aldouronate transport system permease protein</fullName>
    </submittedName>
</protein>
<feature type="transmembrane region" description="Helical" evidence="7">
    <location>
        <begin position="195"/>
        <end position="220"/>
    </location>
</feature>
<comment type="subcellular location">
    <subcellularLocation>
        <location evidence="1 7">Cell membrane</location>
        <topology evidence="1 7">Multi-pass membrane protein</topology>
    </subcellularLocation>
</comment>
<gene>
    <name evidence="9" type="ORF">SAMN02745136_00261</name>
</gene>
<reference evidence="9 10" key="1">
    <citation type="submission" date="2016-11" db="EMBL/GenBank/DDBJ databases">
        <authorList>
            <person name="Jaros S."/>
            <person name="Januszkiewicz K."/>
            <person name="Wedrychowicz H."/>
        </authorList>
    </citation>
    <scope>NUCLEOTIDE SEQUENCE [LARGE SCALE GENOMIC DNA]</scope>
    <source>
        <strain evidence="9 10">DSM 15929</strain>
    </source>
</reference>
<evidence type="ECO:0000256" key="3">
    <source>
        <dbReference type="ARBA" id="ARBA00022475"/>
    </source>
</evidence>
<dbReference type="GO" id="GO:0005886">
    <property type="term" value="C:plasma membrane"/>
    <property type="evidence" value="ECO:0007669"/>
    <property type="project" value="UniProtKB-SubCell"/>
</dbReference>
<feature type="transmembrane region" description="Helical" evidence="7">
    <location>
        <begin position="21"/>
        <end position="43"/>
    </location>
</feature>
<feature type="transmembrane region" description="Helical" evidence="7">
    <location>
        <begin position="267"/>
        <end position="288"/>
    </location>
</feature>
<dbReference type="CDD" id="cd06261">
    <property type="entry name" value="TM_PBP2"/>
    <property type="match status" value="1"/>
</dbReference>
<organism evidence="9 10">
    <name type="scientific">Anaerocolumna jejuensis DSM 15929</name>
    <dbReference type="NCBI Taxonomy" id="1121322"/>
    <lineage>
        <taxon>Bacteria</taxon>
        <taxon>Bacillati</taxon>
        <taxon>Bacillota</taxon>
        <taxon>Clostridia</taxon>
        <taxon>Lachnospirales</taxon>
        <taxon>Lachnospiraceae</taxon>
        <taxon>Anaerocolumna</taxon>
    </lineage>
</organism>
<dbReference type="EMBL" id="FRAC01000006">
    <property type="protein sequence ID" value="SHJ51856.1"/>
    <property type="molecule type" value="Genomic_DNA"/>
</dbReference>
<feature type="transmembrane region" description="Helical" evidence="7">
    <location>
        <begin position="90"/>
        <end position="109"/>
    </location>
</feature>
<dbReference type="STRING" id="1121322.SAMN02745136_00261"/>
<dbReference type="RefSeq" id="WP_242962321.1">
    <property type="nucleotide sequence ID" value="NZ_FRAC01000006.1"/>
</dbReference>
<evidence type="ECO:0000256" key="5">
    <source>
        <dbReference type="ARBA" id="ARBA00022989"/>
    </source>
</evidence>
<keyword evidence="6 7" id="KW-0472">Membrane</keyword>
<evidence type="ECO:0000256" key="4">
    <source>
        <dbReference type="ARBA" id="ARBA00022692"/>
    </source>
</evidence>
<evidence type="ECO:0000256" key="7">
    <source>
        <dbReference type="RuleBase" id="RU363032"/>
    </source>
</evidence>
<dbReference type="Pfam" id="PF00528">
    <property type="entry name" value="BPD_transp_1"/>
    <property type="match status" value="1"/>
</dbReference>
<dbReference type="SUPFAM" id="SSF161098">
    <property type="entry name" value="MetI-like"/>
    <property type="match status" value="1"/>
</dbReference>
<feature type="transmembrane region" description="Helical" evidence="7">
    <location>
        <begin position="121"/>
        <end position="141"/>
    </location>
</feature>
<keyword evidence="2 7" id="KW-0813">Transport</keyword>
<dbReference type="AlphaFoldDB" id="A0A1M6JYV4"/>
<comment type="similarity">
    <text evidence="7">Belongs to the binding-protein-dependent transport system permease family.</text>
</comment>
<dbReference type="GO" id="GO:0055085">
    <property type="term" value="P:transmembrane transport"/>
    <property type="evidence" value="ECO:0007669"/>
    <property type="project" value="InterPro"/>
</dbReference>
<keyword evidence="4 7" id="KW-0812">Transmembrane</keyword>
<evidence type="ECO:0000256" key="6">
    <source>
        <dbReference type="ARBA" id="ARBA00023136"/>
    </source>
</evidence>
<accession>A0A1M6JYV4</accession>
<evidence type="ECO:0000256" key="1">
    <source>
        <dbReference type="ARBA" id="ARBA00004651"/>
    </source>
</evidence>
<keyword evidence="5 7" id="KW-1133">Transmembrane helix</keyword>
<feature type="domain" description="ABC transmembrane type-1" evidence="8">
    <location>
        <begin position="86"/>
        <end position="282"/>
    </location>
</feature>
<dbReference type="PROSITE" id="PS50928">
    <property type="entry name" value="ABC_TM1"/>
    <property type="match status" value="1"/>
</dbReference>
<keyword evidence="3" id="KW-1003">Cell membrane</keyword>
<dbReference type="Proteomes" id="UP000184386">
    <property type="component" value="Unassembled WGS sequence"/>
</dbReference>
<dbReference type="InterPro" id="IPR035906">
    <property type="entry name" value="MetI-like_sf"/>
</dbReference>
<dbReference type="PANTHER" id="PTHR43744:SF9">
    <property type="entry name" value="POLYGALACTURONAN_RHAMNOGALACTURONAN TRANSPORT SYSTEM PERMEASE PROTEIN YTCP"/>
    <property type="match status" value="1"/>
</dbReference>
<evidence type="ECO:0000313" key="10">
    <source>
        <dbReference type="Proteomes" id="UP000184386"/>
    </source>
</evidence>
<evidence type="ECO:0000256" key="2">
    <source>
        <dbReference type="ARBA" id="ARBA00022448"/>
    </source>
</evidence>
<keyword evidence="10" id="KW-1185">Reference proteome</keyword>
<name>A0A1M6JYV4_9FIRM</name>